<evidence type="ECO:0000256" key="4">
    <source>
        <dbReference type="ARBA" id="ARBA00023306"/>
    </source>
</evidence>
<dbReference type="CDD" id="cd20525">
    <property type="entry name" value="CYCLIN_CCNH_rpt2"/>
    <property type="match status" value="1"/>
</dbReference>
<keyword evidence="3 7" id="KW-0195">Cyclin</keyword>
<dbReference type="InterPro" id="IPR031658">
    <property type="entry name" value="Cyclin_C_2"/>
</dbReference>
<dbReference type="PANTHER" id="PTHR10026">
    <property type="entry name" value="CYCLIN"/>
    <property type="match status" value="1"/>
</dbReference>
<dbReference type="OrthoDB" id="340962at2759"/>
<proteinExistence type="inferred from homology"/>
<evidence type="ECO:0000256" key="6">
    <source>
        <dbReference type="ARBA" id="ARBA00026042"/>
    </source>
</evidence>
<dbReference type="FunFam" id="1.10.472.10:FF:000029">
    <property type="entry name" value="Cyclin h"/>
    <property type="match status" value="1"/>
</dbReference>
<dbReference type="AlphaFoldDB" id="A0A8B7NN77"/>
<evidence type="ECO:0000256" key="2">
    <source>
        <dbReference type="ARBA" id="ARBA00019496"/>
    </source>
</evidence>
<dbReference type="Proteomes" id="UP000694843">
    <property type="component" value="Unplaced"/>
</dbReference>
<dbReference type="SUPFAM" id="SSF47954">
    <property type="entry name" value="Cyclin-like"/>
    <property type="match status" value="2"/>
</dbReference>
<evidence type="ECO:0000256" key="7">
    <source>
        <dbReference type="RuleBase" id="RU000383"/>
    </source>
</evidence>
<keyword evidence="4" id="KW-0131">Cell cycle</keyword>
<dbReference type="InterPro" id="IPR013763">
    <property type="entry name" value="Cyclin-like_dom"/>
</dbReference>
<dbReference type="GO" id="GO:0016538">
    <property type="term" value="F:cyclin-dependent protein serine/threonine kinase regulator activity"/>
    <property type="evidence" value="ECO:0007669"/>
    <property type="project" value="InterPro"/>
</dbReference>
<dbReference type="SMART" id="SM00385">
    <property type="entry name" value="CYCLIN"/>
    <property type="match status" value="1"/>
</dbReference>
<gene>
    <name evidence="10" type="primary">LOC108672038</name>
</gene>
<dbReference type="InterPro" id="IPR027081">
    <property type="entry name" value="CyclinH/Ccl1"/>
</dbReference>
<evidence type="ECO:0000259" key="8">
    <source>
        <dbReference type="SMART" id="SM00385"/>
    </source>
</evidence>
<dbReference type="GO" id="GO:0006351">
    <property type="term" value="P:DNA-templated transcription"/>
    <property type="evidence" value="ECO:0007669"/>
    <property type="project" value="InterPro"/>
</dbReference>
<name>A0A8B7NN77_HYAAZ</name>
<dbReference type="CDD" id="cd20524">
    <property type="entry name" value="CYCLIN_CCNH_rpt1"/>
    <property type="match status" value="1"/>
</dbReference>
<dbReference type="GO" id="GO:0070985">
    <property type="term" value="C:transcription factor TFIIK complex"/>
    <property type="evidence" value="ECO:0007669"/>
    <property type="project" value="InterPro"/>
</dbReference>
<dbReference type="Gene3D" id="1.10.472.10">
    <property type="entry name" value="Cyclin-like"/>
    <property type="match status" value="2"/>
</dbReference>
<dbReference type="Pfam" id="PF16899">
    <property type="entry name" value="Cyclin_C_2"/>
    <property type="match status" value="1"/>
</dbReference>
<dbReference type="InterPro" id="IPR043198">
    <property type="entry name" value="Cyclin/Ssn8"/>
</dbReference>
<evidence type="ECO:0000256" key="3">
    <source>
        <dbReference type="ARBA" id="ARBA00023127"/>
    </source>
</evidence>
<protein>
    <recommendedName>
        <fullName evidence="2">Cyclin-H</fullName>
    </recommendedName>
</protein>
<evidence type="ECO:0000256" key="5">
    <source>
        <dbReference type="ARBA" id="ARBA00025343"/>
    </source>
</evidence>
<dbReference type="NCBIfam" id="TIGR00569">
    <property type="entry name" value="ccl1"/>
    <property type="match status" value="1"/>
</dbReference>
<comment type="similarity">
    <text evidence="1">Belongs to the cyclin family. Cyclin C subfamily.</text>
</comment>
<comment type="function">
    <text evidence="5">Regulates CDK7, the catalytic subunit of the CDK-activating kinase (CAK) enzymatic complex. CAK activates the cyclin-associated kinases CDK1, CDK2, CDK4 and CDK6 by threonine phosphorylation. CAK complexed to the core-TFIIH basal transcription factor activates RNA polymerase II by serine phosphorylation of the repetitive C-terminal domain (CTD) of its large subunit (POLR2A), allowing its escape from the promoter and elongation of the transcripts. Involved in cell cycle control and in RNA transcription by RNA polymerase II. Its expression and activity are constant throughout the cell cycle.</text>
</comment>
<dbReference type="RefSeq" id="XP_018015139.1">
    <property type="nucleotide sequence ID" value="XM_018159650.1"/>
</dbReference>
<dbReference type="Pfam" id="PF00134">
    <property type="entry name" value="Cyclin_N"/>
    <property type="match status" value="1"/>
</dbReference>
<evidence type="ECO:0000256" key="1">
    <source>
        <dbReference type="ARBA" id="ARBA00008638"/>
    </source>
</evidence>
<dbReference type="InterPro" id="IPR006671">
    <property type="entry name" value="Cyclin_N"/>
</dbReference>
<organism evidence="9 10">
    <name type="scientific">Hyalella azteca</name>
    <name type="common">Amphipod</name>
    <dbReference type="NCBI Taxonomy" id="294128"/>
    <lineage>
        <taxon>Eukaryota</taxon>
        <taxon>Metazoa</taxon>
        <taxon>Ecdysozoa</taxon>
        <taxon>Arthropoda</taxon>
        <taxon>Crustacea</taxon>
        <taxon>Multicrustacea</taxon>
        <taxon>Malacostraca</taxon>
        <taxon>Eumalacostraca</taxon>
        <taxon>Peracarida</taxon>
        <taxon>Amphipoda</taxon>
        <taxon>Senticaudata</taxon>
        <taxon>Talitrida</taxon>
        <taxon>Talitroidea</taxon>
        <taxon>Hyalellidae</taxon>
        <taxon>Hyalella</taxon>
    </lineage>
</organism>
<dbReference type="GeneID" id="108672038"/>
<sequence length="404" mass="45785">MFGSSTQMRSWTFKNEQELQRLRKTANEDYVSKQLSSGTYGDPQNLLSSEEELTLVREYVRRLREFCSQFRDPRDSRIRMPVYVTTVATHYLLRFFLYNSVMDHHPKHVMHTCIYLACKIEEFYVTITDYVHNVPGSAKDKERMASMILNSELQTTQELQFHLIVHQPYRPLEGLLIDLKARYEGLQDAEALRGAVELFLEKLHLTDAPLLYAPSQLALAAVTTAASKLGQNLDSYVTDILFRDCPERLAPLVDAVRKIKRLVKAVDSAVDKSCIDALEKRLSACLNPLNDPTTEQYWINQARIEQDDDDFPLVSSSASVDNEAIDILEDDVVAEDVGGTTDPALEELKDFAVVSTGTRKSSRRQKKHQSARKVRETAAQFGVESARSVLDGGVIDDNDCIIDE</sequence>
<dbReference type="InterPro" id="IPR036915">
    <property type="entry name" value="Cyclin-like_sf"/>
</dbReference>
<dbReference type="CTD" id="40429"/>
<dbReference type="KEGG" id="hazt:108672038"/>
<feature type="domain" description="Cyclin-like" evidence="8">
    <location>
        <begin position="61"/>
        <end position="150"/>
    </location>
</feature>
<dbReference type="GO" id="GO:0006357">
    <property type="term" value="P:regulation of transcription by RNA polymerase II"/>
    <property type="evidence" value="ECO:0007669"/>
    <property type="project" value="InterPro"/>
</dbReference>
<reference evidence="10" key="1">
    <citation type="submission" date="2025-08" db="UniProtKB">
        <authorList>
            <consortium name="RefSeq"/>
        </authorList>
    </citation>
    <scope>IDENTIFICATION</scope>
</reference>
<dbReference type="OMA" id="ESRMMED"/>
<keyword evidence="9" id="KW-1185">Reference proteome</keyword>
<accession>A0A8B7NN77</accession>
<evidence type="ECO:0000313" key="10">
    <source>
        <dbReference type="RefSeq" id="XP_018015139.1"/>
    </source>
</evidence>
<comment type="subunit">
    <text evidence="6">Associates primarily with CDK7 and MAT1 to form the CAK complex. CAK can further associate with the core-TFIIH to form the TFIIH basal transcription factor.</text>
</comment>
<evidence type="ECO:0000313" key="9">
    <source>
        <dbReference type="Proteomes" id="UP000694843"/>
    </source>
</evidence>